<proteinExistence type="predicted"/>
<dbReference type="RefSeq" id="WP_311728842.1">
    <property type="nucleotide sequence ID" value="NZ_JAVRFD010000025.1"/>
</dbReference>
<dbReference type="Proteomes" id="UP001180754">
    <property type="component" value="Unassembled WGS sequence"/>
</dbReference>
<evidence type="ECO:0008006" key="3">
    <source>
        <dbReference type="Google" id="ProtNLM"/>
    </source>
</evidence>
<evidence type="ECO:0000313" key="2">
    <source>
        <dbReference type="Proteomes" id="UP001180754"/>
    </source>
</evidence>
<comment type="caution">
    <text evidence="1">The sequence shown here is derived from an EMBL/GenBank/DDBJ whole genome shotgun (WGS) entry which is preliminary data.</text>
</comment>
<gene>
    <name evidence="1" type="ORF">RND15_37115</name>
</gene>
<protein>
    <recommendedName>
        <fullName evidence="3">Lipoprotein</fullName>
    </recommendedName>
</protein>
<reference evidence="1" key="1">
    <citation type="submission" date="2024-05" db="EMBL/GenBank/DDBJ databases">
        <title>30 novel species of actinomycetes from the DSMZ collection.</title>
        <authorList>
            <person name="Nouioui I."/>
        </authorList>
    </citation>
    <scope>NUCLEOTIDE SEQUENCE</scope>
    <source>
        <strain evidence="1">DSM 41529</strain>
    </source>
</reference>
<evidence type="ECO:0000313" key="1">
    <source>
        <dbReference type="EMBL" id="MDT0548271.1"/>
    </source>
</evidence>
<keyword evidence="2" id="KW-1185">Reference proteome</keyword>
<sequence length="74" mass="7533">MRPISFAECRAHAVQITAVALATAAALSVAVCGTLDGTGLRTEGKVEHGYGQQAVTADPIRASLVADSAQPIAR</sequence>
<organism evidence="1 2">
    <name type="scientific">Streptomyces lonegramiae</name>
    <dbReference type="NCBI Taxonomy" id="3075524"/>
    <lineage>
        <taxon>Bacteria</taxon>
        <taxon>Bacillati</taxon>
        <taxon>Actinomycetota</taxon>
        <taxon>Actinomycetes</taxon>
        <taxon>Kitasatosporales</taxon>
        <taxon>Streptomycetaceae</taxon>
        <taxon>Streptomyces</taxon>
    </lineage>
</organism>
<name>A0ABU2XQR4_9ACTN</name>
<dbReference type="EMBL" id="JAVRFD010000025">
    <property type="protein sequence ID" value="MDT0548271.1"/>
    <property type="molecule type" value="Genomic_DNA"/>
</dbReference>
<accession>A0ABU2XQR4</accession>